<proteinExistence type="predicted"/>
<comment type="caution">
    <text evidence="1">The sequence shown here is derived from an EMBL/GenBank/DDBJ whole genome shotgun (WGS) entry which is preliminary data.</text>
</comment>
<organism evidence="1 4">
    <name type="scientific">Leptospira adleri</name>
    <dbReference type="NCBI Taxonomy" id="2023186"/>
    <lineage>
        <taxon>Bacteria</taxon>
        <taxon>Pseudomonadati</taxon>
        <taxon>Spirochaetota</taxon>
        <taxon>Spirochaetia</taxon>
        <taxon>Leptospirales</taxon>
        <taxon>Leptospiraceae</taxon>
        <taxon>Leptospira</taxon>
    </lineage>
</organism>
<evidence type="ECO:0000313" key="3">
    <source>
        <dbReference type="Proteomes" id="UP000232149"/>
    </source>
</evidence>
<sequence length="94" mass="10879">MEEERWWEKIEEFFYIIKTESLEVETSNVGTLTKILIGISLILNLNRFFRLAVRGETCAVDVGITTKTQRIGPAIPGGRSHLRKSRWSYDIDFS</sequence>
<dbReference type="EMBL" id="NPDU01000098">
    <property type="protein sequence ID" value="PJZ59774.1"/>
    <property type="molecule type" value="Genomic_DNA"/>
</dbReference>
<name>A0A2M9YSQ2_9LEPT</name>
<dbReference type="Proteomes" id="UP000232188">
    <property type="component" value="Unassembled WGS sequence"/>
</dbReference>
<dbReference type="AlphaFoldDB" id="A0A2M9YSQ2"/>
<dbReference type="EMBL" id="NPDV01000002">
    <property type="protein sequence ID" value="PJZ54568.1"/>
    <property type="molecule type" value="Genomic_DNA"/>
</dbReference>
<evidence type="ECO:0000313" key="4">
    <source>
        <dbReference type="Proteomes" id="UP000232188"/>
    </source>
</evidence>
<accession>A0A2M9YSQ2</accession>
<gene>
    <name evidence="2" type="ORF">CH376_21905</name>
    <name evidence="1" type="ORF">CH380_02225</name>
</gene>
<protein>
    <submittedName>
        <fullName evidence="1">Uncharacterized protein</fullName>
    </submittedName>
</protein>
<reference evidence="3 4" key="1">
    <citation type="submission" date="2017-07" db="EMBL/GenBank/DDBJ databases">
        <title>Leptospira spp. isolated from tropical soils.</title>
        <authorList>
            <person name="Thibeaux R."/>
            <person name="Iraola G."/>
            <person name="Ferres I."/>
            <person name="Bierque E."/>
            <person name="Girault D."/>
            <person name="Soupe-Gilbert M.-E."/>
            <person name="Picardeau M."/>
            <person name="Goarant C."/>
        </authorList>
    </citation>
    <scope>NUCLEOTIDE SEQUENCE [LARGE SCALE GENOMIC DNA]</scope>
    <source>
        <strain evidence="1 4">FH2-B-C1</strain>
        <strain evidence="2 3">FH2-B-D1</strain>
    </source>
</reference>
<evidence type="ECO:0000313" key="1">
    <source>
        <dbReference type="EMBL" id="PJZ54568.1"/>
    </source>
</evidence>
<evidence type="ECO:0000313" key="2">
    <source>
        <dbReference type="EMBL" id="PJZ59774.1"/>
    </source>
</evidence>
<keyword evidence="3" id="KW-1185">Reference proteome</keyword>
<dbReference type="Proteomes" id="UP000232149">
    <property type="component" value="Unassembled WGS sequence"/>
</dbReference>